<dbReference type="InterPro" id="IPR050347">
    <property type="entry name" value="Bact_Beta-galactosidase"/>
</dbReference>
<dbReference type="SUPFAM" id="SSF49303">
    <property type="entry name" value="beta-Galactosidase/glucuronidase domain"/>
    <property type="match status" value="1"/>
</dbReference>
<dbReference type="InterPro" id="IPR023232">
    <property type="entry name" value="Glyco_hydro_2_AS"/>
</dbReference>
<protein>
    <recommendedName>
        <fullName evidence="3">beta-galactosidase</fullName>
        <ecNumber evidence="3">3.2.1.23</ecNumber>
    </recommendedName>
</protein>
<dbReference type="GO" id="GO:0004565">
    <property type="term" value="F:beta-galactosidase activity"/>
    <property type="evidence" value="ECO:0007669"/>
    <property type="project" value="UniProtKB-EC"/>
</dbReference>
<dbReference type="SUPFAM" id="SSF49785">
    <property type="entry name" value="Galactose-binding domain-like"/>
    <property type="match status" value="1"/>
</dbReference>
<keyword evidence="4 6" id="KW-0378">Hydrolase</keyword>
<dbReference type="InterPro" id="IPR006102">
    <property type="entry name" value="Ig-like_GH2"/>
</dbReference>
<evidence type="ECO:0000313" key="10">
    <source>
        <dbReference type="EMBL" id="CUO67416.1"/>
    </source>
</evidence>
<evidence type="ECO:0000259" key="8">
    <source>
        <dbReference type="Pfam" id="PF02836"/>
    </source>
</evidence>
<dbReference type="Pfam" id="PF02836">
    <property type="entry name" value="Glyco_hydro_2_C"/>
    <property type="match status" value="1"/>
</dbReference>
<evidence type="ECO:0000256" key="2">
    <source>
        <dbReference type="ARBA" id="ARBA00007401"/>
    </source>
</evidence>
<dbReference type="PANTHER" id="PTHR46323">
    <property type="entry name" value="BETA-GALACTOSIDASE"/>
    <property type="match status" value="1"/>
</dbReference>
<dbReference type="SUPFAM" id="SSF51445">
    <property type="entry name" value="(Trans)glycosidases"/>
    <property type="match status" value="1"/>
</dbReference>
<dbReference type="InterPro" id="IPR036156">
    <property type="entry name" value="Beta-gal/glucu_dom_sf"/>
</dbReference>
<dbReference type="InterPro" id="IPR023230">
    <property type="entry name" value="Glyco_hydro_2_CS"/>
</dbReference>
<feature type="domain" description="Glycosyl hydrolases family 2 sugar binding" evidence="9">
    <location>
        <begin position="36"/>
        <end position="209"/>
    </location>
</feature>
<keyword evidence="5 6" id="KW-0326">Glycosidase</keyword>
<organism evidence="10 11">
    <name type="scientific">Clostridium disporicum</name>
    <dbReference type="NCBI Taxonomy" id="84024"/>
    <lineage>
        <taxon>Bacteria</taxon>
        <taxon>Bacillati</taxon>
        <taxon>Bacillota</taxon>
        <taxon>Clostridia</taxon>
        <taxon>Eubacteriales</taxon>
        <taxon>Clostridiaceae</taxon>
        <taxon>Clostridium</taxon>
    </lineage>
</organism>
<evidence type="ECO:0000313" key="11">
    <source>
        <dbReference type="Proteomes" id="UP000095594"/>
    </source>
</evidence>
<dbReference type="InterPro" id="IPR006104">
    <property type="entry name" value="Glyco_hydro_2_N"/>
</dbReference>
<dbReference type="Gene3D" id="2.60.120.260">
    <property type="entry name" value="Galactose-binding domain-like"/>
    <property type="match status" value="1"/>
</dbReference>
<dbReference type="PRINTS" id="PR00132">
    <property type="entry name" value="GLHYDRLASE2"/>
</dbReference>
<dbReference type="EC" id="3.2.1.23" evidence="3"/>
<dbReference type="EMBL" id="CYZX01000013">
    <property type="protein sequence ID" value="CUO67416.1"/>
    <property type="molecule type" value="Genomic_DNA"/>
</dbReference>
<dbReference type="GO" id="GO:0005990">
    <property type="term" value="P:lactose catabolic process"/>
    <property type="evidence" value="ECO:0007669"/>
    <property type="project" value="TreeGrafter"/>
</dbReference>
<gene>
    <name evidence="10" type="primary">lacZ_2</name>
    <name evidence="10" type="ORF">ERS852471_02013</name>
</gene>
<reference evidence="10 11" key="1">
    <citation type="submission" date="2015-09" db="EMBL/GenBank/DDBJ databases">
        <authorList>
            <consortium name="Pathogen Informatics"/>
        </authorList>
    </citation>
    <scope>NUCLEOTIDE SEQUENCE [LARGE SCALE GENOMIC DNA]</scope>
    <source>
        <strain evidence="10 11">2789STDY5834856</strain>
    </source>
</reference>
<dbReference type="InterPro" id="IPR006103">
    <property type="entry name" value="Glyco_hydro_2_cat"/>
</dbReference>
<evidence type="ECO:0000259" key="9">
    <source>
        <dbReference type="Pfam" id="PF02837"/>
    </source>
</evidence>
<feature type="domain" description="Glycoside hydrolase family 2 immunoglobulin-like beta-sandwich" evidence="7">
    <location>
        <begin position="211"/>
        <end position="316"/>
    </location>
</feature>
<dbReference type="AlphaFoldDB" id="A0A174H279"/>
<proteinExistence type="inferred from homology"/>
<dbReference type="Gene3D" id="3.20.20.80">
    <property type="entry name" value="Glycosidases"/>
    <property type="match status" value="1"/>
</dbReference>
<evidence type="ECO:0000259" key="7">
    <source>
        <dbReference type="Pfam" id="PF00703"/>
    </source>
</evidence>
<dbReference type="PROSITE" id="PS00719">
    <property type="entry name" value="GLYCOSYL_HYDROL_F2_1"/>
    <property type="match status" value="1"/>
</dbReference>
<dbReference type="Pfam" id="PF02837">
    <property type="entry name" value="Glyco_hydro_2_N"/>
    <property type="match status" value="1"/>
</dbReference>
<dbReference type="PANTHER" id="PTHR46323:SF2">
    <property type="entry name" value="BETA-GALACTOSIDASE"/>
    <property type="match status" value="1"/>
</dbReference>
<feature type="domain" description="Glycoside hydrolase family 2 catalytic" evidence="8">
    <location>
        <begin position="319"/>
        <end position="484"/>
    </location>
</feature>
<evidence type="ECO:0000256" key="1">
    <source>
        <dbReference type="ARBA" id="ARBA00001412"/>
    </source>
</evidence>
<evidence type="ECO:0000256" key="5">
    <source>
        <dbReference type="ARBA" id="ARBA00023295"/>
    </source>
</evidence>
<evidence type="ECO:0000256" key="3">
    <source>
        <dbReference type="ARBA" id="ARBA00012756"/>
    </source>
</evidence>
<accession>A0A174H279</accession>
<dbReference type="InterPro" id="IPR013783">
    <property type="entry name" value="Ig-like_fold"/>
</dbReference>
<evidence type="ECO:0000256" key="6">
    <source>
        <dbReference type="RuleBase" id="RU361154"/>
    </source>
</evidence>
<dbReference type="Proteomes" id="UP000095594">
    <property type="component" value="Unassembled WGS sequence"/>
</dbReference>
<dbReference type="PROSITE" id="PS00608">
    <property type="entry name" value="GLYCOSYL_HYDROL_F2_2"/>
    <property type="match status" value="1"/>
</dbReference>
<evidence type="ECO:0000256" key="4">
    <source>
        <dbReference type="ARBA" id="ARBA00022801"/>
    </source>
</evidence>
<dbReference type="InterPro" id="IPR006101">
    <property type="entry name" value="Glyco_hydro_2"/>
</dbReference>
<sequence>MKDIISILNDPKVFEINRCKAHSDHYFEGYNTFKYSLNGNWKFSYSDNLDNVEKNFYKEDFNVDEWAEIKVPGHIQMQGYDRPQYVNTIYPWDGCENVPEGQAPKDFNPVGSYVKFLELTEDDLKDNNKIYLSFQGVESSFALYINGKFIGYSEDTFTPSEFEISEVLKVGLNKIAVQVYKWCSGSWLEDQDFWRFSGIFRDVFVYSVPKVHVYDLKVVAEVDDKYKNGILKSNLILNGNGEAIVQYELLDKDDEVIISGEKDNISIKNEITIDLEIKVDNPNLWSAEAPFLYTLKILLIADGEVIETVMQKVGFRRFELKNGIMQLNGERIVFNGVNRHEFNCNSGRVVSEEDMIWDLKTMKQNNINAVRTSHYPNNTRFYELCDEYGLYVIDEVNLESHGTWGLCTGPRKYNDKNILPNDKEEWVPLLLDRANSMYERDKNHPSILIWSCGNESYGGEDIYKMSKFLQGKDNTRLVHYEGVFQDRR</sequence>
<comment type="similarity">
    <text evidence="2 6">Belongs to the glycosyl hydrolase 2 family.</text>
</comment>
<dbReference type="Gene3D" id="2.60.40.10">
    <property type="entry name" value="Immunoglobulins"/>
    <property type="match status" value="1"/>
</dbReference>
<dbReference type="Pfam" id="PF00703">
    <property type="entry name" value="Glyco_hydro_2"/>
    <property type="match status" value="1"/>
</dbReference>
<name>A0A174H279_9CLOT</name>
<dbReference type="InterPro" id="IPR008979">
    <property type="entry name" value="Galactose-bd-like_sf"/>
</dbReference>
<dbReference type="GO" id="GO:0009341">
    <property type="term" value="C:beta-galactosidase complex"/>
    <property type="evidence" value="ECO:0007669"/>
    <property type="project" value="TreeGrafter"/>
</dbReference>
<comment type="catalytic activity">
    <reaction evidence="1">
        <text>Hydrolysis of terminal non-reducing beta-D-galactose residues in beta-D-galactosides.</text>
        <dbReference type="EC" id="3.2.1.23"/>
    </reaction>
</comment>
<dbReference type="InterPro" id="IPR017853">
    <property type="entry name" value="GH"/>
</dbReference>
<dbReference type="OrthoDB" id="9762066at2"/>